<dbReference type="GO" id="GO:0004301">
    <property type="term" value="F:epoxide hydrolase activity"/>
    <property type="evidence" value="ECO:0007669"/>
    <property type="project" value="UniProtKB-EC"/>
</dbReference>
<protein>
    <submittedName>
        <fullName evidence="2">Epoxide hydrolase EphG</fullName>
        <ecNumber evidence="2">3.3.2.10</ecNumber>
    </submittedName>
</protein>
<feature type="domain" description="Limonene-1,2-epoxide hydrolase" evidence="1">
    <location>
        <begin position="13"/>
        <end position="121"/>
    </location>
</feature>
<reference evidence="2 3" key="1">
    <citation type="submission" date="2021-05" db="EMBL/GenBank/DDBJ databases">
        <title>Complete genome of Nocardioides aquaticus KCTC 9944T isolated from meromictic and hypersaline Ekho Lake, Antarctica.</title>
        <authorList>
            <person name="Hwang K."/>
            <person name="Kim K.M."/>
            <person name="Choe H."/>
        </authorList>
    </citation>
    <scope>NUCLEOTIDE SEQUENCE [LARGE SCALE GENOMIC DNA]</scope>
    <source>
        <strain evidence="2 3">KCTC 9944</strain>
    </source>
</reference>
<name>A0ABX8EP63_9ACTN</name>
<dbReference type="SUPFAM" id="SSF54427">
    <property type="entry name" value="NTF2-like"/>
    <property type="match status" value="1"/>
</dbReference>
<dbReference type="EC" id="3.3.2.10" evidence="2"/>
<keyword evidence="2" id="KW-0378">Hydrolase</keyword>
<dbReference type="Pfam" id="PF07858">
    <property type="entry name" value="LEH"/>
    <property type="match status" value="1"/>
</dbReference>
<dbReference type="InterPro" id="IPR013100">
    <property type="entry name" value="LEH"/>
</dbReference>
<sequence length="155" mass="16368">MPSPVDTTTDVAPLDVVQRFWIALQTGDTAGAVALLDEDVVWRNTGLPTLRGRRVGAVLEGLDARGVAVEVVMRHIATSGDVVLTDRVDTIRTGPLATSFPVQGTFEVRRGRIVLWDDHFTWGSIGLATAGAVGGALTGLVGGLSDAARRLRPGR</sequence>
<evidence type="ECO:0000313" key="2">
    <source>
        <dbReference type="EMBL" id="QVT81997.1"/>
    </source>
</evidence>
<keyword evidence="3" id="KW-1185">Reference proteome</keyword>
<gene>
    <name evidence="2" type="primary">ephG</name>
    <name evidence="2" type="ORF">ENKNEFLB_04416</name>
</gene>
<dbReference type="InterPro" id="IPR032710">
    <property type="entry name" value="NTF2-like_dom_sf"/>
</dbReference>
<dbReference type="Gene3D" id="3.10.450.50">
    <property type="match status" value="1"/>
</dbReference>
<proteinExistence type="predicted"/>
<accession>A0ABX8EP63</accession>
<organism evidence="2 3">
    <name type="scientific">Nocardioides aquaticus</name>
    <dbReference type="NCBI Taxonomy" id="160826"/>
    <lineage>
        <taxon>Bacteria</taxon>
        <taxon>Bacillati</taxon>
        <taxon>Actinomycetota</taxon>
        <taxon>Actinomycetes</taxon>
        <taxon>Propionibacteriales</taxon>
        <taxon>Nocardioidaceae</taxon>
        <taxon>Nocardioides</taxon>
    </lineage>
</organism>
<dbReference type="EMBL" id="CP075371">
    <property type="protein sequence ID" value="QVT81997.1"/>
    <property type="molecule type" value="Genomic_DNA"/>
</dbReference>
<dbReference type="RefSeq" id="WP_214057276.1">
    <property type="nucleotide sequence ID" value="NZ_BAAAHS010000049.1"/>
</dbReference>
<evidence type="ECO:0000313" key="3">
    <source>
        <dbReference type="Proteomes" id="UP000679307"/>
    </source>
</evidence>
<dbReference type="Proteomes" id="UP000679307">
    <property type="component" value="Chromosome"/>
</dbReference>
<evidence type="ECO:0000259" key="1">
    <source>
        <dbReference type="Pfam" id="PF07858"/>
    </source>
</evidence>